<evidence type="ECO:0000313" key="7">
    <source>
        <dbReference type="EMBL" id="WOH16595.1"/>
    </source>
</evidence>
<keyword evidence="4" id="KW-0472">Membrane</keyword>
<dbReference type="PROSITE" id="PS50927">
    <property type="entry name" value="BULB_LECTIN"/>
    <property type="match status" value="1"/>
</dbReference>
<keyword evidence="8" id="KW-1185">Reference proteome</keyword>
<accession>A0AAF1BEM0</accession>
<dbReference type="Pfam" id="PF00954">
    <property type="entry name" value="S_locus_glycop"/>
    <property type="match status" value="1"/>
</dbReference>
<evidence type="ECO:0008006" key="9">
    <source>
        <dbReference type="Google" id="ProtNLM"/>
    </source>
</evidence>
<organism evidence="7 8">
    <name type="scientific">Daucus carota subsp. sativus</name>
    <name type="common">Carrot</name>
    <dbReference type="NCBI Taxonomy" id="79200"/>
    <lineage>
        <taxon>Eukaryota</taxon>
        <taxon>Viridiplantae</taxon>
        <taxon>Streptophyta</taxon>
        <taxon>Embryophyta</taxon>
        <taxon>Tracheophyta</taxon>
        <taxon>Spermatophyta</taxon>
        <taxon>Magnoliopsida</taxon>
        <taxon>eudicotyledons</taxon>
        <taxon>Gunneridae</taxon>
        <taxon>Pentapetalae</taxon>
        <taxon>asterids</taxon>
        <taxon>campanulids</taxon>
        <taxon>Apiales</taxon>
        <taxon>Apiaceae</taxon>
        <taxon>Apioideae</taxon>
        <taxon>Scandiceae</taxon>
        <taxon>Daucinae</taxon>
        <taxon>Daucus</taxon>
        <taxon>Daucus sect. Daucus</taxon>
    </lineage>
</organism>
<dbReference type="SMART" id="SM00473">
    <property type="entry name" value="PAN_AP"/>
    <property type="match status" value="1"/>
</dbReference>
<evidence type="ECO:0000259" key="6">
    <source>
        <dbReference type="PROSITE" id="PS50948"/>
    </source>
</evidence>
<evidence type="ECO:0000256" key="2">
    <source>
        <dbReference type="ARBA" id="ARBA00023157"/>
    </source>
</evidence>
<dbReference type="SMART" id="SM00108">
    <property type="entry name" value="B_lectin"/>
    <property type="match status" value="1"/>
</dbReference>
<dbReference type="CDD" id="cd00028">
    <property type="entry name" value="B_lectin"/>
    <property type="match status" value="1"/>
</dbReference>
<dbReference type="Pfam" id="PF08276">
    <property type="entry name" value="PAN_2"/>
    <property type="match status" value="1"/>
</dbReference>
<keyword evidence="3" id="KW-0325">Glycoprotein</keyword>
<evidence type="ECO:0000256" key="3">
    <source>
        <dbReference type="ARBA" id="ARBA00023180"/>
    </source>
</evidence>
<keyword evidence="2" id="KW-1015">Disulfide bond</keyword>
<feature type="domain" description="Bulb-type lectin" evidence="5">
    <location>
        <begin position="44"/>
        <end position="169"/>
    </location>
</feature>
<dbReference type="SUPFAM" id="SSF51110">
    <property type="entry name" value="alpha-D-mannose-specific plant lectins"/>
    <property type="match status" value="1"/>
</dbReference>
<feature type="transmembrane region" description="Helical" evidence="4">
    <location>
        <begin position="419"/>
        <end position="440"/>
    </location>
</feature>
<dbReference type="InterPro" id="IPR003609">
    <property type="entry name" value="Pan_app"/>
</dbReference>
<dbReference type="InterPro" id="IPR036426">
    <property type="entry name" value="Bulb-type_lectin_dom_sf"/>
</dbReference>
<gene>
    <name evidence="7" type="ORF">DCAR_0936153</name>
</gene>
<dbReference type="InterPro" id="IPR001480">
    <property type="entry name" value="Bulb-type_lectin_dom"/>
</dbReference>
<proteinExistence type="predicted"/>
<dbReference type="GO" id="GO:0048544">
    <property type="term" value="P:recognition of pollen"/>
    <property type="evidence" value="ECO:0007669"/>
    <property type="project" value="InterPro"/>
</dbReference>
<protein>
    <recommendedName>
        <fullName evidence="9">Apple domain-containing protein</fullName>
    </recommendedName>
</protein>
<keyword evidence="1" id="KW-0732">Signal</keyword>
<evidence type="ECO:0000256" key="4">
    <source>
        <dbReference type="SAM" id="Phobius"/>
    </source>
</evidence>
<dbReference type="CDD" id="cd01098">
    <property type="entry name" value="PAN_AP_plant"/>
    <property type="match status" value="1"/>
</dbReference>
<dbReference type="AlphaFoldDB" id="A0AAF1BEM0"/>
<dbReference type="Pfam" id="PF01453">
    <property type="entry name" value="B_lectin"/>
    <property type="match status" value="1"/>
</dbReference>
<dbReference type="EMBL" id="CP093351">
    <property type="protein sequence ID" value="WOH16595.1"/>
    <property type="molecule type" value="Genomic_DNA"/>
</dbReference>
<name>A0AAF1BEM0_DAUCS</name>
<feature type="domain" description="Apple" evidence="6">
    <location>
        <begin position="338"/>
        <end position="413"/>
    </location>
</feature>
<keyword evidence="4" id="KW-0812">Transmembrane</keyword>
<dbReference type="PANTHER" id="PTHR32444:SF247">
    <property type="entry name" value="OS01G0958200 PROTEIN"/>
    <property type="match status" value="1"/>
</dbReference>
<evidence type="ECO:0000256" key="1">
    <source>
        <dbReference type="ARBA" id="ARBA00022729"/>
    </source>
</evidence>
<reference evidence="7" key="1">
    <citation type="journal article" date="2016" name="Nat. Genet.">
        <title>A high-quality carrot genome assembly provides new insights into carotenoid accumulation and asterid genome evolution.</title>
        <authorList>
            <person name="Iorizzo M."/>
            <person name="Ellison S."/>
            <person name="Senalik D."/>
            <person name="Zeng P."/>
            <person name="Satapoomin P."/>
            <person name="Huang J."/>
            <person name="Bowman M."/>
            <person name="Iovene M."/>
            <person name="Sanseverino W."/>
            <person name="Cavagnaro P."/>
            <person name="Yildiz M."/>
            <person name="Macko-Podgorni A."/>
            <person name="Moranska E."/>
            <person name="Grzebelus E."/>
            <person name="Grzebelus D."/>
            <person name="Ashrafi H."/>
            <person name="Zheng Z."/>
            <person name="Cheng S."/>
            <person name="Spooner D."/>
            <person name="Van Deynze A."/>
            <person name="Simon P."/>
        </authorList>
    </citation>
    <scope>NUCLEOTIDE SEQUENCE</scope>
    <source>
        <tissue evidence="7">Leaf</tissue>
    </source>
</reference>
<evidence type="ECO:0000259" key="5">
    <source>
        <dbReference type="PROSITE" id="PS50927"/>
    </source>
</evidence>
<dbReference type="PROSITE" id="PS50948">
    <property type="entry name" value="PAN"/>
    <property type="match status" value="1"/>
</dbReference>
<evidence type="ECO:0000313" key="8">
    <source>
        <dbReference type="Proteomes" id="UP000077755"/>
    </source>
</evidence>
<keyword evidence="4" id="KW-1133">Transmembrane helix</keyword>
<dbReference type="InterPro" id="IPR000858">
    <property type="entry name" value="S_locus_glycoprot_dom"/>
</dbReference>
<dbReference type="Proteomes" id="UP000077755">
    <property type="component" value="Chromosome 9"/>
</dbReference>
<dbReference type="Gene3D" id="2.90.10.10">
    <property type="entry name" value="Bulb-type lectin domain"/>
    <property type="match status" value="1"/>
</dbReference>
<dbReference type="PANTHER" id="PTHR32444">
    <property type="entry name" value="BULB-TYPE LECTIN DOMAIN-CONTAINING PROTEIN"/>
    <property type="match status" value="1"/>
</dbReference>
<sequence>MKQNLMMQVFGSFPLRISVMFLCIFSNLKVRSQIEDYDGQPRATIGTLVPLYASDGSTIVSPGRKFELGFFSPGNSGNSYVGIWYYDSPETIVWIANRQRPIREGSGSKLVVGEEGCLNLYSGLDGMMRIAWGYIVRAELLDDGNLNLISENNEVVWQSFDHPTDTWLPGGELGILTSWKHHDDPAPGVYSFGMYPGGNPELLLWKNSSGLILWRSGVWNGSNFNSFSIGQANFSYIRKKQAKYFTYNVPASLTGRFAMTKEGQINLWVRAENQKWRLHVSILAEDCNRFGFCGPNGVCSTLSVPTCSCFKGFKIRSPKQWKSANWSGGCIRIRPLQCSNTEFFYFSNVSMPANAKSMNSESRKVCQYACLGNCSCNAYAYSDGKCSLWYGDLLNTVVGGRISLGNLYVRLENKKLSNALLAAFITIPVLICISLIYILWHIWRRRHNKKGKTGENLLNLNWDTSSQQNTDSNSITTSSLLGGEKKVPNLPQFSFSSISAATNNFSDLFIRVTYLEGDQ</sequence>
<reference evidence="7" key="2">
    <citation type="submission" date="2022-03" db="EMBL/GenBank/DDBJ databases">
        <title>Draft title - Genomic analysis of global carrot germplasm unveils the trajectory of domestication and the origin of high carotenoid orange carrot.</title>
        <authorList>
            <person name="Iorizzo M."/>
            <person name="Ellison S."/>
            <person name="Senalik D."/>
            <person name="Macko-Podgorni A."/>
            <person name="Grzebelus D."/>
            <person name="Bostan H."/>
            <person name="Rolling W."/>
            <person name="Curaba J."/>
            <person name="Simon P."/>
        </authorList>
    </citation>
    <scope>NUCLEOTIDE SEQUENCE</scope>
    <source>
        <tissue evidence="7">Leaf</tissue>
    </source>
</reference>